<keyword evidence="2" id="KW-1185">Reference proteome</keyword>
<proteinExistence type="predicted"/>
<sequence length="173" mass="19581">MSGQGIKLDGYQICNTRDGICPVCQSTLTTLLQTTPFTYGTLSRTFSNYPVVFSRDLLIKVPDSTAAHCADIMSQRLASIFMEPVPVHFALVPCVDGEATRMKFLVDFPRYFEIDTMVRTVLFTNHVLDLTTNFEGGWNEDLPLKTEDVNLSRLRFFREKHNPPVLTKGQINI</sequence>
<reference evidence="1 2" key="1">
    <citation type="submission" date="2024-07" db="EMBL/GenBank/DDBJ databases">
        <title>Section-level genome sequencing and comparative genomics of Aspergillus sections Usti and Cavernicolus.</title>
        <authorList>
            <consortium name="Lawrence Berkeley National Laboratory"/>
            <person name="Nybo J.L."/>
            <person name="Vesth T.C."/>
            <person name="Theobald S."/>
            <person name="Frisvad J.C."/>
            <person name="Larsen T.O."/>
            <person name="Kjaerboelling I."/>
            <person name="Rothschild-Mancinelli K."/>
            <person name="Lyhne E.K."/>
            <person name="Kogle M.E."/>
            <person name="Barry K."/>
            <person name="Clum A."/>
            <person name="Na H."/>
            <person name="Ledsgaard L."/>
            <person name="Lin J."/>
            <person name="Lipzen A."/>
            <person name="Kuo A."/>
            <person name="Riley R."/>
            <person name="Mondo S."/>
            <person name="Labutti K."/>
            <person name="Haridas S."/>
            <person name="Pangalinan J."/>
            <person name="Salamov A.A."/>
            <person name="Simmons B.A."/>
            <person name="Magnuson J.K."/>
            <person name="Chen J."/>
            <person name="Drula E."/>
            <person name="Henrissat B."/>
            <person name="Wiebenga A."/>
            <person name="Lubbers R.J."/>
            <person name="Gomes A.C."/>
            <person name="Makela M.R."/>
            <person name="Stajich J."/>
            <person name="Grigoriev I.V."/>
            <person name="Mortensen U.H."/>
            <person name="De Vries R.P."/>
            <person name="Baker S.E."/>
            <person name="Andersen M.R."/>
        </authorList>
    </citation>
    <scope>NUCLEOTIDE SEQUENCE [LARGE SCALE GENOMIC DNA]</scope>
    <source>
        <strain evidence="1 2">CBS 588.65</strain>
    </source>
</reference>
<evidence type="ECO:0000313" key="2">
    <source>
        <dbReference type="Proteomes" id="UP001610334"/>
    </source>
</evidence>
<dbReference type="EMBL" id="JBFXLT010000003">
    <property type="protein sequence ID" value="KAL2822087.1"/>
    <property type="molecule type" value="Genomic_DNA"/>
</dbReference>
<gene>
    <name evidence="1" type="ORF">BJX63DRAFT_427432</name>
</gene>
<name>A0ABR4I549_9EURO</name>
<comment type="caution">
    <text evidence="1">The sequence shown here is derived from an EMBL/GenBank/DDBJ whole genome shotgun (WGS) entry which is preliminary data.</text>
</comment>
<dbReference type="Proteomes" id="UP001610334">
    <property type="component" value="Unassembled WGS sequence"/>
</dbReference>
<organism evidence="1 2">
    <name type="scientific">Aspergillus granulosus</name>
    <dbReference type="NCBI Taxonomy" id="176169"/>
    <lineage>
        <taxon>Eukaryota</taxon>
        <taxon>Fungi</taxon>
        <taxon>Dikarya</taxon>
        <taxon>Ascomycota</taxon>
        <taxon>Pezizomycotina</taxon>
        <taxon>Eurotiomycetes</taxon>
        <taxon>Eurotiomycetidae</taxon>
        <taxon>Eurotiales</taxon>
        <taxon>Aspergillaceae</taxon>
        <taxon>Aspergillus</taxon>
        <taxon>Aspergillus subgen. Nidulantes</taxon>
    </lineage>
</organism>
<evidence type="ECO:0000313" key="1">
    <source>
        <dbReference type="EMBL" id="KAL2822087.1"/>
    </source>
</evidence>
<accession>A0ABR4I549</accession>
<protein>
    <submittedName>
        <fullName evidence="1">Uncharacterized protein</fullName>
    </submittedName>
</protein>